<gene>
    <name evidence="1" type="ORF">FA10DRAFT_268963</name>
</gene>
<dbReference type="Pfam" id="PF13489">
    <property type="entry name" value="Methyltransf_23"/>
    <property type="match status" value="1"/>
</dbReference>
<dbReference type="Proteomes" id="UP000245768">
    <property type="component" value="Unassembled WGS sequence"/>
</dbReference>
<dbReference type="Gene3D" id="3.40.50.150">
    <property type="entry name" value="Vaccinia Virus protein VP39"/>
    <property type="match status" value="1"/>
</dbReference>
<dbReference type="STRING" id="215250.A0A316YIU4"/>
<dbReference type="SUPFAM" id="SSF53335">
    <property type="entry name" value="S-adenosyl-L-methionine-dependent methyltransferases"/>
    <property type="match status" value="1"/>
</dbReference>
<dbReference type="InParanoid" id="A0A316YIU4"/>
<evidence type="ECO:0000313" key="2">
    <source>
        <dbReference type="Proteomes" id="UP000245768"/>
    </source>
</evidence>
<organism evidence="1 2">
    <name type="scientific">Acaromyces ingoldii</name>
    <dbReference type="NCBI Taxonomy" id="215250"/>
    <lineage>
        <taxon>Eukaryota</taxon>
        <taxon>Fungi</taxon>
        <taxon>Dikarya</taxon>
        <taxon>Basidiomycota</taxon>
        <taxon>Ustilaginomycotina</taxon>
        <taxon>Exobasidiomycetes</taxon>
        <taxon>Exobasidiales</taxon>
        <taxon>Cryptobasidiaceae</taxon>
        <taxon>Acaromyces</taxon>
    </lineage>
</organism>
<dbReference type="GeneID" id="37044467"/>
<dbReference type="EMBL" id="KZ819639">
    <property type="protein sequence ID" value="PWN87625.1"/>
    <property type="molecule type" value="Genomic_DNA"/>
</dbReference>
<sequence length="317" mass="34953">MGEYILGYSTEESQRLDLQHAAYKTILGGQLLSRDVEAAARRGEISKVLDVGTGTGIWCHDALAELKALKTDEGQYHVVGSDVAESEQWGQHGGASTTFIKADLGDAEAMAQIGKDHGPFDLIHSRLMIIPIKDGQWESYLATISSLLRSGGYVQLEETDFGYSQSCRPERESVEPVIIAQAVARGVGGDPMVAQRLANYSMKSGFSNVSKTVHHAQMFTTASDGTRISNTVIGDWVHKSYVALKTHFLKVRQLPNYHELLDQLPSEVVKKAGGRPQDLLKDEAEYEDHLQREHNVRLEDPLWHVDVVVTTGQKLAS</sequence>
<dbReference type="OrthoDB" id="184880at2759"/>
<name>A0A316YIU4_9BASI</name>
<dbReference type="InterPro" id="IPR029063">
    <property type="entry name" value="SAM-dependent_MTases_sf"/>
</dbReference>
<proteinExistence type="predicted"/>
<dbReference type="CDD" id="cd02440">
    <property type="entry name" value="AdoMet_MTases"/>
    <property type="match status" value="1"/>
</dbReference>
<dbReference type="AlphaFoldDB" id="A0A316YIU4"/>
<dbReference type="RefSeq" id="XP_025374823.1">
    <property type="nucleotide sequence ID" value="XM_025522551.1"/>
</dbReference>
<protein>
    <recommendedName>
        <fullName evidence="3">S-adenosyl-L-methionine-dependent methyltransferase</fullName>
    </recommendedName>
</protein>
<evidence type="ECO:0000313" key="1">
    <source>
        <dbReference type="EMBL" id="PWN87625.1"/>
    </source>
</evidence>
<evidence type="ECO:0008006" key="3">
    <source>
        <dbReference type="Google" id="ProtNLM"/>
    </source>
</evidence>
<accession>A0A316YIU4</accession>
<reference evidence="1 2" key="1">
    <citation type="journal article" date="2018" name="Mol. Biol. Evol.">
        <title>Broad Genomic Sampling Reveals a Smut Pathogenic Ancestry of the Fungal Clade Ustilaginomycotina.</title>
        <authorList>
            <person name="Kijpornyongpan T."/>
            <person name="Mondo S.J."/>
            <person name="Barry K."/>
            <person name="Sandor L."/>
            <person name="Lee J."/>
            <person name="Lipzen A."/>
            <person name="Pangilinan J."/>
            <person name="LaButti K."/>
            <person name="Hainaut M."/>
            <person name="Henrissat B."/>
            <person name="Grigoriev I.V."/>
            <person name="Spatafora J.W."/>
            <person name="Aime M.C."/>
        </authorList>
    </citation>
    <scope>NUCLEOTIDE SEQUENCE [LARGE SCALE GENOMIC DNA]</scope>
    <source>
        <strain evidence="1 2">MCA 4198</strain>
    </source>
</reference>
<keyword evidence="2" id="KW-1185">Reference proteome</keyword>